<accession>A0AAN7C0X9</accession>
<proteinExistence type="predicted"/>
<comment type="caution">
    <text evidence="2">The sequence shown here is derived from an EMBL/GenBank/DDBJ whole genome shotgun (WGS) entry which is preliminary data.</text>
</comment>
<name>A0AAN7C0X9_9PEZI</name>
<reference evidence="2" key="1">
    <citation type="journal article" date="2023" name="Mol. Phylogenet. Evol.">
        <title>Genome-scale phylogeny and comparative genomics of the fungal order Sordariales.</title>
        <authorList>
            <person name="Hensen N."/>
            <person name="Bonometti L."/>
            <person name="Westerberg I."/>
            <person name="Brannstrom I.O."/>
            <person name="Guillou S."/>
            <person name="Cros-Aarteil S."/>
            <person name="Calhoun S."/>
            <person name="Haridas S."/>
            <person name="Kuo A."/>
            <person name="Mondo S."/>
            <person name="Pangilinan J."/>
            <person name="Riley R."/>
            <person name="LaButti K."/>
            <person name="Andreopoulos B."/>
            <person name="Lipzen A."/>
            <person name="Chen C."/>
            <person name="Yan M."/>
            <person name="Daum C."/>
            <person name="Ng V."/>
            <person name="Clum A."/>
            <person name="Steindorff A."/>
            <person name="Ohm R.A."/>
            <person name="Martin F."/>
            <person name="Silar P."/>
            <person name="Natvig D.O."/>
            <person name="Lalanne C."/>
            <person name="Gautier V."/>
            <person name="Ament-Velasquez S.L."/>
            <person name="Kruys A."/>
            <person name="Hutchinson M.I."/>
            <person name="Powell A.J."/>
            <person name="Barry K."/>
            <person name="Miller A.N."/>
            <person name="Grigoriev I.V."/>
            <person name="Debuchy R."/>
            <person name="Gladieux P."/>
            <person name="Hiltunen Thoren M."/>
            <person name="Johannesson H."/>
        </authorList>
    </citation>
    <scope>NUCLEOTIDE SEQUENCE</scope>
    <source>
        <strain evidence="2">CBS 532.94</strain>
    </source>
</reference>
<evidence type="ECO:0000256" key="1">
    <source>
        <dbReference type="SAM" id="SignalP"/>
    </source>
</evidence>
<gene>
    <name evidence="2" type="ORF">C8A03DRAFT_48164</name>
</gene>
<keyword evidence="1" id="KW-0732">Signal</keyword>
<dbReference type="EMBL" id="MU860624">
    <property type="protein sequence ID" value="KAK4233220.1"/>
    <property type="molecule type" value="Genomic_DNA"/>
</dbReference>
<evidence type="ECO:0000313" key="3">
    <source>
        <dbReference type="Proteomes" id="UP001303760"/>
    </source>
</evidence>
<feature type="signal peptide" evidence="1">
    <location>
        <begin position="1"/>
        <end position="17"/>
    </location>
</feature>
<evidence type="ECO:0000313" key="2">
    <source>
        <dbReference type="EMBL" id="KAK4233220.1"/>
    </source>
</evidence>
<evidence type="ECO:0008006" key="4">
    <source>
        <dbReference type="Google" id="ProtNLM"/>
    </source>
</evidence>
<sequence length="310" mass="33960">MHLSIFYGLSSLSFTLAQTIPGVTMDTCPTSAPGPSHSLPGWDLTNYLYVVYDERRQGGDTAATARIRFDLVGGFTNHAVHCEAAGPEFLANYTAPTSINMWRTCVSRAGNLTSGYTTMFRYRPSDPWDKLTLRETASCGTDPKQIRGVLFKGEVTANYFVTGQGDRPEAPPGGSNVETWTRTYYNDYHVPGSFTLIDPAPSANCTPGPPAWEVHGFSFSESCCSPPPLFGLPNVGWDTQFRLANLANNYTVGCSGHSNLSDASNSEWHICGLDPEDAPWLPATLFCMDRKSHLLKVNQTWVCNTSDQSM</sequence>
<protein>
    <recommendedName>
        <fullName evidence="4">AA1-like domain-containing protein</fullName>
    </recommendedName>
</protein>
<dbReference type="Proteomes" id="UP001303760">
    <property type="component" value="Unassembled WGS sequence"/>
</dbReference>
<reference evidence="2" key="2">
    <citation type="submission" date="2023-05" db="EMBL/GenBank/DDBJ databases">
        <authorList>
            <consortium name="Lawrence Berkeley National Laboratory"/>
            <person name="Steindorff A."/>
            <person name="Hensen N."/>
            <person name="Bonometti L."/>
            <person name="Westerberg I."/>
            <person name="Brannstrom I.O."/>
            <person name="Guillou S."/>
            <person name="Cros-Aarteil S."/>
            <person name="Calhoun S."/>
            <person name="Haridas S."/>
            <person name="Kuo A."/>
            <person name="Mondo S."/>
            <person name="Pangilinan J."/>
            <person name="Riley R."/>
            <person name="Labutti K."/>
            <person name="Andreopoulos B."/>
            <person name="Lipzen A."/>
            <person name="Chen C."/>
            <person name="Yanf M."/>
            <person name="Daum C."/>
            <person name="Ng V."/>
            <person name="Clum A."/>
            <person name="Ohm R."/>
            <person name="Martin F."/>
            <person name="Silar P."/>
            <person name="Natvig D."/>
            <person name="Lalanne C."/>
            <person name="Gautier V."/>
            <person name="Ament-Velasquez S.L."/>
            <person name="Kruys A."/>
            <person name="Hutchinson M.I."/>
            <person name="Powell A.J."/>
            <person name="Barry K."/>
            <person name="Miller A.N."/>
            <person name="Grigoriev I.V."/>
            <person name="Debuchy R."/>
            <person name="Gladieux P."/>
            <person name="Thoren M.H."/>
            <person name="Johannesson H."/>
        </authorList>
    </citation>
    <scope>NUCLEOTIDE SEQUENCE</scope>
    <source>
        <strain evidence="2">CBS 532.94</strain>
    </source>
</reference>
<organism evidence="2 3">
    <name type="scientific">Achaetomium macrosporum</name>
    <dbReference type="NCBI Taxonomy" id="79813"/>
    <lineage>
        <taxon>Eukaryota</taxon>
        <taxon>Fungi</taxon>
        <taxon>Dikarya</taxon>
        <taxon>Ascomycota</taxon>
        <taxon>Pezizomycotina</taxon>
        <taxon>Sordariomycetes</taxon>
        <taxon>Sordariomycetidae</taxon>
        <taxon>Sordariales</taxon>
        <taxon>Chaetomiaceae</taxon>
        <taxon>Achaetomium</taxon>
    </lineage>
</organism>
<keyword evidence="3" id="KW-1185">Reference proteome</keyword>
<dbReference type="AlphaFoldDB" id="A0AAN7C0X9"/>
<feature type="chain" id="PRO_5042913247" description="AA1-like domain-containing protein" evidence="1">
    <location>
        <begin position="18"/>
        <end position="310"/>
    </location>
</feature>